<sequence>MQPKDVEEIRVELSNKPSESNRPPDNEINRKYCGTDECKFLFGYNFVEQETQSNKHFISFIQIAQLINRTVVLTNVGGSGISSSNNFPFKVYYNIENSKTNPNFTIQYNTEYIDKLVKERRIDMFDLKLNDSAIFKQIGIGITARRNKIEKNKLKKFLSAELKNDAEVMLITQEIIRHPMFEKLKPIPYASHLTKAASKLAEKLKPYIAIHWRMEEGQVELMLQCAEKHHEAMKILNSSLNLNTWVSTRALDYLHLYPVKSEQLQEELGGSGIQGIFDKLLLTKADYFIAGPKECCRYSSTYTFHVIEERRNLLRQNKRKNGKIRKNEKN</sequence>
<evidence type="ECO:0000256" key="1">
    <source>
        <dbReference type="SAM" id="MobiDB-lite"/>
    </source>
</evidence>
<dbReference type="Gene3D" id="3.40.50.11350">
    <property type="match status" value="1"/>
</dbReference>
<dbReference type="EMBL" id="QKWP01000068">
    <property type="protein sequence ID" value="RIB28383.1"/>
    <property type="molecule type" value="Genomic_DNA"/>
</dbReference>
<dbReference type="AlphaFoldDB" id="A0A397W7U3"/>
<reference evidence="2 3" key="1">
    <citation type="submission" date="2018-06" db="EMBL/GenBank/DDBJ databases">
        <title>Comparative genomics reveals the genomic features of Rhizophagus irregularis, R. cerebriforme, R. diaphanum and Gigaspora rosea, and their symbiotic lifestyle signature.</title>
        <authorList>
            <person name="Morin E."/>
            <person name="San Clemente H."/>
            <person name="Chen E.C.H."/>
            <person name="De La Providencia I."/>
            <person name="Hainaut M."/>
            <person name="Kuo A."/>
            <person name="Kohler A."/>
            <person name="Murat C."/>
            <person name="Tang N."/>
            <person name="Roy S."/>
            <person name="Loubradou J."/>
            <person name="Henrissat B."/>
            <person name="Grigoriev I.V."/>
            <person name="Corradi N."/>
            <person name="Roux C."/>
            <person name="Martin F.M."/>
        </authorList>
    </citation>
    <scope>NUCLEOTIDE SEQUENCE [LARGE SCALE GENOMIC DNA]</scope>
    <source>
        <strain evidence="2 3">DAOM 194757</strain>
    </source>
</reference>
<proteinExistence type="predicted"/>
<keyword evidence="3" id="KW-1185">Reference proteome</keyword>
<name>A0A397W7U3_9GLOM</name>
<evidence type="ECO:0008006" key="4">
    <source>
        <dbReference type="Google" id="ProtNLM"/>
    </source>
</evidence>
<dbReference type="Proteomes" id="UP000266673">
    <property type="component" value="Unassembled WGS sequence"/>
</dbReference>
<protein>
    <recommendedName>
        <fullName evidence="4">O-fucosyltransferase family protein</fullName>
    </recommendedName>
</protein>
<feature type="region of interest" description="Disordered" evidence="1">
    <location>
        <begin position="1"/>
        <end position="29"/>
    </location>
</feature>
<dbReference type="OrthoDB" id="2020419at2759"/>
<evidence type="ECO:0000313" key="2">
    <source>
        <dbReference type="EMBL" id="RIB28383.1"/>
    </source>
</evidence>
<gene>
    <name evidence="2" type="ORF">C2G38_2239570</name>
</gene>
<accession>A0A397W7U3</accession>
<comment type="caution">
    <text evidence="2">The sequence shown here is derived from an EMBL/GenBank/DDBJ whole genome shotgun (WGS) entry which is preliminary data.</text>
</comment>
<feature type="compositionally biased region" description="Basic and acidic residues" evidence="1">
    <location>
        <begin position="1"/>
        <end position="13"/>
    </location>
</feature>
<organism evidence="2 3">
    <name type="scientific">Gigaspora rosea</name>
    <dbReference type="NCBI Taxonomy" id="44941"/>
    <lineage>
        <taxon>Eukaryota</taxon>
        <taxon>Fungi</taxon>
        <taxon>Fungi incertae sedis</taxon>
        <taxon>Mucoromycota</taxon>
        <taxon>Glomeromycotina</taxon>
        <taxon>Glomeromycetes</taxon>
        <taxon>Diversisporales</taxon>
        <taxon>Gigasporaceae</taxon>
        <taxon>Gigaspora</taxon>
    </lineage>
</organism>
<evidence type="ECO:0000313" key="3">
    <source>
        <dbReference type="Proteomes" id="UP000266673"/>
    </source>
</evidence>